<evidence type="ECO:0000313" key="1">
    <source>
        <dbReference type="EMBL" id="MBX15825.1"/>
    </source>
</evidence>
<protein>
    <submittedName>
        <fullName evidence="1">Uncharacterized protein</fullName>
    </submittedName>
</protein>
<accession>A0A2P2LCX3</accession>
<dbReference type="EMBL" id="GGEC01035341">
    <property type="protein sequence ID" value="MBX15825.1"/>
    <property type="molecule type" value="Transcribed_RNA"/>
</dbReference>
<reference evidence="1" key="1">
    <citation type="submission" date="2018-02" db="EMBL/GenBank/DDBJ databases">
        <title>Rhizophora mucronata_Transcriptome.</title>
        <authorList>
            <person name="Meera S.P."/>
            <person name="Sreeshan A."/>
            <person name="Augustine A."/>
        </authorList>
    </citation>
    <scope>NUCLEOTIDE SEQUENCE</scope>
    <source>
        <tissue evidence="1">Leaf</tissue>
    </source>
</reference>
<proteinExistence type="predicted"/>
<organism evidence="1">
    <name type="scientific">Rhizophora mucronata</name>
    <name type="common">Asiatic mangrove</name>
    <dbReference type="NCBI Taxonomy" id="61149"/>
    <lineage>
        <taxon>Eukaryota</taxon>
        <taxon>Viridiplantae</taxon>
        <taxon>Streptophyta</taxon>
        <taxon>Embryophyta</taxon>
        <taxon>Tracheophyta</taxon>
        <taxon>Spermatophyta</taxon>
        <taxon>Magnoliopsida</taxon>
        <taxon>eudicotyledons</taxon>
        <taxon>Gunneridae</taxon>
        <taxon>Pentapetalae</taxon>
        <taxon>rosids</taxon>
        <taxon>fabids</taxon>
        <taxon>Malpighiales</taxon>
        <taxon>Rhizophoraceae</taxon>
        <taxon>Rhizophora</taxon>
    </lineage>
</organism>
<sequence>MIFQSFLEERKTPVNQMSCFSKPTHMLGVASLSLVYGVLLPSHDCDFFLFLVVLRNSVGMSV</sequence>
<dbReference type="AlphaFoldDB" id="A0A2P2LCX3"/>
<name>A0A2P2LCX3_RHIMU</name>